<reference evidence="1 2" key="1">
    <citation type="submission" date="2024-09" db="EMBL/GenBank/DDBJ databases">
        <title>Novel species of the genus Pelomonas and Roseateles isolated from streams.</title>
        <authorList>
            <person name="Lu H."/>
        </authorList>
    </citation>
    <scope>NUCLEOTIDE SEQUENCE [LARGE SCALE GENOMIC DNA]</scope>
    <source>
        <strain evidence="1 2">DC23W</strain>
    </source>
</reference>
<dbReference type="EMBL" id="JBIGHY010000005">
    <property type="protein sequence ID" value="MFG6415261.1"/>
    <property type="molecule type" value="Genomic_DNA"/>
</dbReference>
<organism evidence="1 2">
    <name type="scientific">Pelomonas dachongensis</name>
    <dbReference type="NCBI Taxonomy" id="3299029"/>
    <lineage>
        <taxon>Bacteria</taxon>
        <taxon>Pseudomonadati</taxon>
        <taxon>Pseudomonadota</taxon>
        <taxon>Betaproteobacteria</taxon>
        <taxon>Burkholderiales</taxon>
        <taxon>Sphaerotilaceae</taxon>
        <taxon>Roseateles</taxon>
    </lineage>
</organism>
<protein>
    <recommendedName>
        <fullName evidence="3">Secreted protein</fullName>
    </recommendedName>
</protein>
<accession>A0ABW7ET68</accession>
<dbReference type="Proteomes" id="UP001606300">
    <property type="component" value="Unassembled WGS sequence"/>
</dbReference>
<name>A0ABW7ET68_9BURK</name>
<keyword evidence="2" id="KW-1185">Reference proteome</keyword>
<evidence type="ECO:0000313" key="1">
    <source>
        <dbReference type="EMBL" id="MFG6415261.1"/>
    </source>
</evidence>
<evidence type="ECO:0008006" key="3">
    <source>
        <dbReference type="Google" id="ProtNLM"/>
    </source>
</evidence>
<gene>
    <name evidence="1" type="ORF">ACG02S_15295</name>
</gene>
<comment type="caution">
    <text evidence="1">The sequence shown here is derived from an EMBL/GenBank/DDBJ whole genome shotgun (WGS) entry which is preliminary data.</text>
</comment>
<evidence type="ECO:0000313" key="2">
    <source>
        <dbReference type="Proteomes" id="UP001606300"/>
    </source>
</evidence>
<proteinExistence type="predicted"/>
<dbReference type="RefSeq" id="WP_394471329.1">
    <property type="nucleotide sequence ID" value="NZ_JBIGHY010000005.1"/>
</dbReference>
<sequence length="388" mass="41946">MLTRRWCRVALLAVVLAVVAGWWGWRGLQRDADAALAASAPAAAASQGLAAAWLTPATDDRAALSVGASSAVRAANGEPRAEEDEPMEVCGLGRVTQREMKRWNPIEMLKAKAQMDALERRKDAVLSQLSARMAVGSDGERVAARLLMADVEGAALIAARTQDATAYRLALLSCRGRETSASEPSCRGLTAQAWSRLDPQDAAPWLWLMGDAVNRGDDVAAHEAMEQVLQRQRRSSSRPLLTAVRRASASAADADAVGLGMAMVEVVGRDYALFDVSSLGVSRYCKAQAVRNDSRRAHCERLVRWQFKQAQDLMDAGVALAIADRVGLPADQRPYTREQLNQAQQKMTDESVHLLGLDCGSLARAADLPARLLDVSELERALQLLPGR</sequence>